<accession>A0A2H3ATQ8</accession>
<name>A0A2H3ATQ8_9AGAR</name>
<dbReference type="Proteomes" id="UP000218334">
    <property type="component" value="Unassembled WGS sequence"/>
</dbReference>
<dbReference type="AlphaFoldDB" id="A0A2H3ATQ8"/>
<sequence>MSISARSHQTIARYHFCTFIGSRFTETPSCHWRIQGLFLGGCAALGCQNTKEIDESRLQRLSLRIVQGAGYTWDDAIRSMKPILYGFKDMTLLADVDEKIWESETPKVVDVIDSAHFGTARLVGNEELEDVSILRMLPGEQDGRTNSGPGPGTEAISFSERCLLDGVMYHYNREAELKQGKQQNGLHLWQSDMGTNYETYSIIYYGIPTGIRKHVNNAGRSEGETIVVDLDRNFRDFELGMD</sequence>
<proteinExistence type="predicted"/>
<protein>
    <submittedName>
        <fullName evidence="1">Uncharacterized protein</fullName>
    </submittedName>
</protein>
<dbReference type="EMBL" id="KZ293469">
    <property type="protein sequence ID" value="PBK62129.1"/>
    <property type="molecule type" value="Genomic_DNA"/>
</dbReference>
<reference evidence="2" key="1">
    <citation type="journal article" date="2017" name="Nat. Ecol. Evol.">
        <title>Genome expansion and lineage-specific genetic innovations in the forest pathogenic fungi Armillaria.</title>
        <authorList>
            <person name="Sipos G."/>
            <person name="Prasanna A.N."/>
            <person name="Walter M.C."/>
            <person name="O'Connor E."/>
            <person name="Balint B."/>
            <person name="Krizsan K."/>
            <person name="Kiss B."/>
            <person name="Hess J."/>
            <person name="Varga T."/>
            <person name="Slot J."/>
            <person name="Riley R."/>
            <person name="Boka B."/>
            <person name="Rigling D."/>
            <person name="Barry K."/>
            <person name="Lee J."/>
            <person name="Mihaltcheva S."/>
            <person name="LaButti K."/>
            <person name="Lipzen A."/>
            <person name="Waldron R."/>
            <person name="Moloney N.M."/>
            <person name="Sperisen C."/>
            <person name="Kredics L."/>
            <person name="Vagvoelgyi C."/>
            <person name="Patrignani A."/>
            <person name="Fitzpatrick D."/>
            <person name="Nagy I."/>
            <person name="Doyle S."/>
            <person name="Anderson J.B."/>
            <person name="Grigoriev I.V."/>
            <person name="Gueldener U."/>
            <person name="Muensterkoetter M."/>
            <person name="Nagy L.G."/>
        </authorList>
    </citation>
    <scope>NUCLEOTIDE SEQUENCE [LARGE SCALE GENOMIC DNA]</scope>
    <source>
        <strain evidence="2">28-4</strain>
    </source>
</reference>
<keyword evidence="2" id="KW-1185">Reference proteome</keyword>
<organism evidence="1 2">
    <name type="scientific">Armillaria solidipes</name>
    <dbReference type="NCBI Taxonomy" id="1076256"/>
    <lineage>
        <taxon>Eukaryota</taxon>
        <taxon>Fungi</taxon>
        <taxon>Dikarya</taxon>
        <taxon>Basidiomycota</taxon>
        <taxon>Agaricomycotina</taxon>
        <taxon>Agaricomycetes</taxon>
        <taxon>Agaricomycetidae</taxon>
        <taxon>Agaricales</taxon>
        <taxon>Marasmiineae</taxon>
        <taxon>Physalacriaceae</taxon>
        <taxon>Armillaria</taxon>
    </lineage>
</organism>
<gene>
    <name evidence="1" type="ORF">ARMSODRAFT_980920</name>
</gene>
<evidence type="ECO:0000313" key="2">
    <source>
        <dbReference type="Proteomes" id="UP000218334"/>
    </source>
</evidence>
<evidence type="ECO:0000313" key="1">
    <source>
        <dbReference type="EMBL" id="PBK62129.1"/>
    </source>
</evidence>